<dbReference type="AlphaFoldDB" id="A0AAV7ENA8"/>
<protein>
    <recommendedName>
        <fullName evidence="6">Pentatricopeptide repeat-containing protein</fullName>
    </recommendedName>
</protein>
<dbReference type="InterPro" id="IPR002885">
    <property type="entry name" value="PPR_rpt"/>
</dbReference>
<feature type="repeat" description="PPR" evidence="3">
    <location>
        <begin position="348"/>
        <end position="382"/>
    </location>
</feature>
<dbReference type="InterPro" id="IPR011990">
    <property type="entry name" value="TPR-like_helical_dom_sf"/>
</dbReference>
<proteinExistence type="inferred from homology"/>
<dbReference type="EMBL" id="JAINDJ010000004">
    <property type="protein sequence ID" value="KAG9449904.1"/>
    <property type="molecule type" value="Genomic_DNA"/>
</dbReference>
<dbReference type="Pfam" id="PF20431">
    <property type="entry name" value="E_motif"/>
    <property type="match status" value="1"/>
</dbReference>
<accession>A0AAV7ENA8</accession>
<reference evidence="4 5" key="1">
    <citation type="submission" date="2021-07" db="EMBL/GenBank/DDBJ databases">
        <title>The Aristolochia fimbriata genome: insights into angiosperm evolution, floral development and chemical biosynthesis.</title>
        <authorList>
            <person name="Jiao Y."/>
        </authorList>
    </citation>
    <scope>NUCLEOTIDE SEQUENCE [LARGE SCALE GENOMIC DNA]</scope>
    <source>
        <strain evidence="4">IBCAS-2021</strain>
        <tissue evidence="4">Leaf</tissue>
    </source>
</reference>
<dbReference type="FunFam" id="1.25.40.10:FF:000280">
    <property type="entry name" value="Pentatricopeptide repeat-containing protein"/>
    <property type="match status" value="1"/>
</dbReference>
<dbReference type="PANTHER" id="PTHR47926">
    <property type="entry name" value="PENTATRICOPEPTIDE REPEAT-CONTAINING PROTEIN"/>
    <property type="match status" value="1"/>
</dbReference>
<dbReference type="PANTHER" id="PTHR47926:SF346">
    <property type="entry name" value="PENTATRICOPEPTIDE REPEAT-CONTAINING PROTEIN"/>
    <property type="match status" value="1"/>
</dbReference>
<dbReference type="Pfam" id="PF13041">
    <property type="entry name" value="PPR_2"/>
    <property type="match status" value="2"/>
</dbReference>
<dbReference type="Gene3D" id="1.25.40.10">
    <property type="entry name" value="Tetratricopeptide repeat domain"/>
    <property type="match status" value="4"/>
</dbReference>
<evidence type="ECO:0000256" key="2">
    <source>
        <dbReference type="ARBA" id="ARBA00061659"/>
    </source>
</evidence>
<dbReference type="Proteomes" id="UP000825729">
    <property type="component" value="Unassembled WGS sequence"/>
</dbReference>
<gene>
    <name evidence="4" type="ORF">H6P81_009869</name>
</gene>
<dbReference type="InterPro" id="IPR046960">
    <property type="entry name" value="PPR_At4g14850-like_plant"/>
</dbReference>
<dbReference type="InterPro" id="IPR046848">
    <property type="entry name" value="E_motif"/>
</dbReference>
<name>A0AAV7ENA8_ARIFI</name>
<dbReference type="GO" id="GO:0003723">
    <property type="term" value="F:RNA binding"/>
    <property type="evidence" value="ECO:0007669"/>
    <property type="project" value="InterPro"/>
</dbReference>
<dbReference type="NCBIfam" id="TIGR00756">
    <property type="entry name" value="PPR"/>
    <property type="match status" value="6"/>
</dbReference>
<dbReference type="FunFam" id="1.25.40.10:FF:000031">
    <property type="entry name" value="Pentatricopeptide repeat-containing protein mitochondrial"/>
    <property type="match status" value="1"/>
</dbReference>
<comment type="similarity">
    <text evidence="2">Belongs to the PPR family. PCMP-E subfamily.</text>
</comment>
<sequence>MFLEETNRALLSTAQPYASLLARSIATRNLNLGQLLHSLFIKSALDRNIFLMNRVSHMYSICDSLQSAQNAFDDLPTKNLLSYNTILSSYVKHGLLGNAIDLFRTMGHRNMASYNSMISGLTSHGLPKEAISVFCKMQQEFDHPTMDNFTLVAVSGACANIRAPRLVRQVHSMVVITGLGLNSIMYNGLIDAYGKCGDVNAARALFDQMPERDLLSWTALLVGYTWSNRLEEASEVFYQMPERNVISWTALISGYAQNGHGDKAIEVFRQMKEENVPANDFTYVSLLNACAMLALTECGKQVHSCMIRNCSGSRSFNIFICNALINMYAKCGEMKSAYALFREMPRRDIVSWNSLITGFAQNGDAEQSIALFEEMIEEGIPPNDVTFLGVLSACSHGGLVYEGYQLLQSMEKEYGISPSPEHYGIVIDALGRKNRFNEVLDLMESEDCGSPKIGMWGALLGACRIHGVLHHAIRAAETLFHKEPSNGARYVMLSNIYAAAGRWEDARRIRALMKEKGLRKEPAQSWIEVRYRRHGFVTEDRSHERAKEIYDVLVKLNFQIKEAEYLPNKSLVIARGEEEVIFL</sequence>
<comment type="caution">
    <text evidence="4">The sequence shown here is derived from an EMBL/GenBank/DDBJ whole genome shotgun (WGS) entry which is preliminary data.</text>
</comment>
<organism evidence="4 5">
    <name type="scientific">Aristolochia fimbriata</name>
    <name type="common">White veined hardy Dutchman's pipe vine</name>
    <dbReference type="NCBI Taxonomy" id="158543"/>
    <lineage>
        <taxon>Eukaryota</taxon>
        <taxon>Viridiplantae</taxon>
        <taxon>Streptophyta</taxon>
        <taxon>Embryophyta</taxon>
        <taxon>Tracheophyta</taxon>
        <taxon>Spermatophyta</taxon>
        <taxon>Magnoliopsida</taxon>
        <taxon>Magnoliidae</taxon>
        <taxon>Piperales</taxon>
        <taxon>Aristolochiaceae</taxon>
        <taxon>Aristolochia</taxon>
    </lineage>
</organism>
<feature type="repeat" description="PPR" evidence="3">
    <location>
        <begin position="317"/>
        <end position="347"/>
    </location>
</feature>
<dbReference type="PROSITE" id="PS51375">
    <property type="entry name" value="PPR"/>
    <property type="match status" value="7"/>
</dbReference>
<feature type="repeat" description="PPR" evidence="3">
    <location>
        <begin position="182"/>
        <end position="216"/>
    </location>
</feature>
<feature type="repeat" description="PPR" evidence="3">
    <location>
        <begin position="244"/>
        <end position="278"/>
    </location>
</feature>
<evidence type="ECO:0000313" key="4">
    <source>
        <dbReference type="EMBL" id="KAG9449904.1"/>
    </source>
</evidence>
<dbReference type="GO" id="GO:0009451">
    <property type="term" value="P:RNA modification"/>
    <property type="evidence" value="ECO:0007669"/>
    <property type="project" value="InterPro"/>
</dbReference>
<keyword evidence="1" id="KW-0677">Repeat</keyword>
<dbReference type="Pfam" id="PF01535">
    <property type="entry name" value="PPR"/>
    <property type="match status" value="3"/>
</dbReference>
<dbReference type="FunFam" id="1.25.40.10:FF:000442">
    <property type="entry name" value="Pentatricopeptide repeat-containing protein At3g49710"/>
    <property type="match status" value="2"/>
</dbReference>
<evidence type="ECO:0000256" key="1">
    <source>
        <dbReference type="ARBA" id="ARBA00022737"/>
    </source>
</evidence>
<evidence type="ECO:0000256" key="3">
    <source>
        <dbReference type="PROSITE-ProRule" id="PRU00708"/>
    </source>
</evidence>
<feature type="repeat" description="PPR" evidence="3">
    <location>
        <begin position="79"/>
        <end position="109"/>
    </location>
</feature>
<dbReference type="Pfam" id="PF12854">
    <property type="entry name" value="PPR_1"/>
    <property type="match status" value="1"/>
</dbReference>
<feature type="repeat" description="PPR" evidence="3">
    <location>
        <begin position="486"/>
        <end position="520"/>
    </location>
</feature>
<evidence type="ECO:0008006" key="6">
    <source>
        <dbReference type="Google" id="ProtNLM"/>
    </source>
</evidence>
<feature type="repeat" description="PPR" evidence="3">
    <location>
        <begin position="110"/>
        <end position="144"/>
    </location>
</feature>
<dbReference type="SUPFAM" id="SSF48452">
    <property type="entry name" value="TPR-like"/>
    <property type="match status" value="1"/>
</dbReference>
<evidence type="ECO:0000313" key="5">
    <source>
        <dbReference type="Proteomes" id="UP000825729"/>
    </source>
</evidence>
<keyword evidence="5" id="KW-1185">Reference proteome</keyword>